<sequence>MDGLGDGDGMAFDPPMMNHTPQLFNYDHSQMQAGSMYDDSSLGAGDETNDAKRRRIARACDMCRKKKIKCDGKMPKCSHCINYKTECIFTQVEKKRNPPKGAKYIEGLENRLGRMESLLRLSGLLSEDDGGKTDLGTLEKRLADRTNAMNAAKSSSMFLAQAAAAQQAPSSHHTTPRMDSNSSPQTAATSPESQKSETEVEALSDMMCSLVTNNCGETRYIGRLVCATSLI</sequence>
<evidence type="ECO:0000256" key="2">
    <source>
        <dbReference type="ARBA" id="ARBA00023125"/>
    </source>
</evidence>
<dbReference type="PROSITE" id="PS50048">
    <property type="entry name" value="ZN2_CY6_FUNGAL_2"/>
    <property type="match status" value="1"/>
</dbReference>
<name>A0A101MH61_PENFR</name>
<accession>A0A101MH61</accession>
<dbReference type="InterPro" id="IPR001138">
    <property type="entry name" value="Zn2Cys6_DnaBD"/>
</dbReference>
<reference evidence="7 8" key="1">
    <citation type="submission" date="2015-10" db="EMBL/GenBank/DDBJ databases">
        <title>Genome sequencing of Penicillium freii.</title>
        <authorList>
            <person name="Nguyen H.D."/>
            <person name="Visagie C.M."/>
            <person name="Seifert K.A."/>
        </authorList>
    </citation>
    <scope>NUCLEOTIDE SEQUENCE [LARGE SCALE GENOMIC DNA]</scope>
    <source>
        <strain evidence="7 8">DAOM 242723</strain>
    </source>
</reference>
<feature type="region of interest" description="Disordered" evidence="5">
    <location>
        <begin position="163"/>
        <end position="200"/>
    </location>
</feature>
<dbReference type="PROSITE" id="PS00463">
    <property type="entry name" value="ZN2_CY6_FUNGAL_1"/>
    <property type="match status" value="1"/>
</dbReference>
<feature type="domain" description="Zn(2)-C6 fungal-type" evidence="6">
    <location>
        <begin position="59"/>
        <end position="89"/>
    </location>
</feature>
<dbReference type="Gene3D" id="4.10.240.10">
    <property type="entry name" value="Zn(2)-C6 fungal-type DNA-binding domain"/>
    <property type="match status" value="1"/>
</dbReference>
<dbReference type="Pfam" id="PF00172">
    <property type="entry name" value="Zn_clus"/>
    <property type="match status" value="1"/>
</dbReference>
<dbReference type="PANTHER" id="PTHR46910:SF25">
    <property type="entry name" value="ABC-TRANSPORTER-REGULATING TRANSCRIPTION FACTOR"/>
    <property type="match status" value="1"/>
</dbReference>
<evidence type="ECO:0000256" key="1">
    <source>
        <dbReference type="ARBA" id="ARBA00023015"/>
    </source>
</evidence>
<evidence type="ECO:0000259" key="6">
    <source>
        <dbReference type="PROSITE" id="PS50048"/>
    </source>
</evidence>
<dbReference type="CDD" id="cd00067">
    <property type="entry name" value="GAL4"/>
    <property type="match status" value="1"/>
</dbReference>
<keyword evidence="2" id="KW-0238">DNA-binding</keyword>
<keyword evidence="1" id="KW-0805">Transcription regulation</keyword>
<dbReference type="SUPFAM" id="SSF57701">
    <property type="entry name" value="Zn2/Cys6 DNA-binding domain"/>
    <property type="match status" value="1"/>
</dbReference>
<gene>
    <name evidence="7" type="ORF">ACN42_g6620</name>
</gene>
<evidence type="ECO:0000256" key="5">
    <source>
        <dbReference type="SAM" id="MobiDB-lite"/>
    </source>
</evidence>
<dbReference type="InterPro" id="IPR036864">
    <property type="entry name" value="Zn2-C6_fun-type_DNA-bd_sf"/>
</dbReference>
<comment type="caution">
    <text evidence="7">The sequence shown here is derived from an EMBL/GenBank/DDBJ whole genome shotgun (WGS) entry which is preliminary data.</text>
</comment>
<dbReference type="InterPro" id="IPR050987">
    <property type="entry name" value="AtrR-like"/>
</dbReference>
<keyword evidence="4" id="KW-0539">Nucleus</keyword>
<organism evidence="7 8">
    <name type="scientific">Penicillium freii</name>
    <dbReference type="NCBI Taxonomy" id="48697"/>
    <lineage>
        <taxon>Eukaryota</taxon>
        <taxon>Fungi</taxon>
        <taxon>Dikarya</taxon>
        <taxon>Ascomycota</taxon>
        <taxon>Pezizomycotina</taxon>
        <taxon>Eurotiomycetes</taxon>
        <taxon>Eurotiomycetidae</taxon>
        <taxon>Eurotiales</taxon>
        <taxon>Aspergillaceae</taxon>
        <taxon>Penicillium</taxon>
    </lineage>
</organism>
<evidence type="ECO:0000256" key="3">
    <source>
        <dbReference type="ARBA" id="ARBA00023163"/>
    </source>
</evidence>
<feature type="compositionally biased region" description="Polar residues" evidence="5">
    <location>
        <begin position="169"/>
        <end position="193"/>
    </location>
</feature>
<dbReference type="AlphaFoldDB" id="A0A101MH61"/>
<dbReference type="EMBL" id="LLXE01000172">
    <property type="protein sequence ID" value="KUM60489.1"/>
    <property type="molecule type" value="Genomic_DNA"/>
</dbReference>
<keyword evidence="3" id="KW-0804">Transcription</keyword>
<proteinExistence type="predicted"/>
<dbReference type="GO" id="GO:0003677">
    <property type="term" value="F:DNA binding"/>
    <property type="evidence" value="ECO:0007669"/>
    <property type="project" value="UniProtKB-KW"/>
</dbReference>
<evidence type="ECO:0000313" key="8">
    <source>
        <dbReference type="Proteomes" id="UP000055045"/>
    </source>
</evidence>
<dbReference type="GO" id="GO:0008270">
    <property type="term" value="F:zinc ion binding"/>
    <property type="evidence" value="ECO:0007669"/>
    <property type="project" value="InterPro"/>
</dbReference>
<protein>
    <recommendedName>
        <fullName evidence="6">Zn(2)-C6 fungal-type domain-containing protein</fullName>
    </recommendedName>
</protein>
<keyword evidence="8" id="KW-1185">Reference proteome</keyword>
<dbReference type="SMART" id="SM00066">
    <property type="entry name" value="GAL4"/>
    <property type="match status" value="1"/>
</dbReference>
<dbReference type="GO" id="GO:0000981">
    <property type="term" value="F:DNA-binding transcription factor activity, RNA polymerase II-specific"/>
    <property type="evidence" value="ECO:0007669"/>
    <property type="project" value="InterPro"/>
</dbReference>
<dbReference type="Proteomes" id="UP000055045">
    <property type="component" value="Unassembled WGS sequence"/>
</dbReference>
<evidence type="ECO:0000256" key="4">
    <source>
        <dbReference type="ARBA" id="ARBA00023242"/>
    </source>
</evidence>
<dbReference type="PANTHER" id="PTHR46910">
    <property type="entry name" value="TRANSCRIPTION FACTOR PDR1"/>
    <property type="match status" value="1"/>
</dbReference>
<evidence type="ECO:0000313" key="7">
    <source>
        <dbReference type="EMBL" id="KUM60489.1"/>
    </source>
</evidence>
<dbReference type="STRING" id="48697.A0A101MH61"/>